<evidence type="ECO:0000313" key="8">
    <source>
        <dbReference type="Proteomes" id="UP000009234"/>
    </source>
</evidence>
<dbReference type="GO" id="GO:0015276">
    <property type="term" value="F:ligand-gated monoatomic ion channel activity"/>
    <property type="evidence" value="ECO:0007669"/>
    <property type="project" value="InterPro"/>
</dbReference>
<dbReference type="SMART" id="SM00079">
    <property type="entry name" value="PBPe"/>
    <property type="match status" value="1"/>
</dbReference>
<gene>
    <name evidence="7" type="ordered locus">Desru_0442</name>
</gene>
<sequence>MKKVFALILIMAFLGLSGCGSNPEKAKGDQGEAKSEAKMQLVEEGKLTFAMSGLYKPLNYKQDGKLVGFDVEIGTEIAKRLGLEANPVTNPWETILQGLKGKKYDAIIGSMSITEERAQQVDFTIPYYIEGAQIFVAEGNQDIKTPEDLKGRTIGVIQSSVWKSLAEGYSDKIKSYPSDVYALQDLPSGRLEAVITDSIVGAYAIKENNLKLKPVGSILNKDEVAVAVNKDNPELTKKISEAIQAMVEDGTYEQISTKWFGYNTLKE</sequence>
<evidence type="ECO:0000313" key="7">
    <source>
        <dbReference type="EMBL" id="AEG58730.1"/>
    </source>
</evidence>
<proteinExistence type="inferred from homology"/>
<reference evidence="8" key="1">
    <citation type="submission" date="2011-05" db="EMBL/GenBank/DDBJ databases">
        <title>Complete sequence of Desulfotomaculum ruminis DSM 2154.</title>
        <authorList>
            <person name="Lucas S."/>
            <person name="Copeland A."/>
            <person name="Lapidus A."/>
            <person name="Cheng J.-F."/>
            <person name="Goodwin L."/>
            <person name="Pitluck S."/>
            <person name="Lu M."/>
            <person name="Detter J.C."/>
            <person name="Han C."/>
            <person name="Tapia R."/>
            <person name="Land M."/>
            <person name="Hauser L."/>
            <person name="Kyrpides N."/>
            <person name="Ivanova N."/>
            <person name="Mikhailova N."/>
            <person name="Pagani I."/>
            <person name="Stams A.J.M."/>
            <person name="Plugge C.M."/>
            <person name="Muyzer G."/>
            <person name="Kuever J."/>
            <person name="Parshina S.N."/>
            <person name="Ivanova A.E."/>
            <person name="Nazina T.N."/>
            <person name="Brambilla E."/>
            <person name="Spring S."/>
            <person name="Klenk H.-P."/>
            <person name="Woyke T."/>
        </authorList>
    </citation>
    <scope>NUCLEOTIDE SEQUENCE [LARGE SCALE GENOMIC DNA]</scope>
    <source>
        <strain evidence="8">ATCC 23193 / DSM 2154 / NCIB 8452 / DL</strain>
    </source>
</reference>
<evidence type="ECO:0000259" key="5">
    <source>
        <dbReference type="SMART" id="SM00062"/>
    </source>
</evidence>
<dbReference type="EMBL" id="CP002780">
    <property type="protein sequence ID" value="AEG58730.1"/>
    <property type="molecule type" value="Genomic_DNA"/>
</dbReference>
<dbReference type="PROSITE" id="PS51257">
    <property type="entry name" value="PROKAR_LIPOPROTEIN"/>
    <property type="match status" value="1"/>
</dbReference>
<dbReference type="SUPFAM" id="SSF53850">
    <property type="entry name" value="Periplasmic binding protein-like II"/>
    <property type="match status" value="1"/>
</dbReference>
<dbReference type="Gene3D" id="3.40.190.10">
    <property type="entry name" value="Periplasmic binding protein-like II"/>
    <property type="match status" value="2"/>
</dbReference>
<dbReference type="InterPro" id="IPR001320">
    <property type="entry name" value="Iontro_rcpt_C"/>
</dbReference>
<dbReference type="GO" id="GO:0030313">
    <property type="term" value="C:cell envelope"/>
    <property type="evidence" value="ECO:0007669"/>
    <property type="project" value="UniProtKB-SubCell"/>
</dbReference>
<dbReference type="GO" id="GO:0016020">
    <property type="term" value="C:membrane"/>
    <property type="evidence" value="ECO:0007669"/>
    <property type="project" value="InterPro"/>
</dbReference>
<dbReference type="eggNOG" id="COG0834">
    <property type="taxonomic scope" value="Bacteria"/>
</dbReference>
<dbReference type="Proteomes" id="UP000009234">
    <property type="component" value="Chromosome"/>
</dbReference>
<dbReference type="PROSITE" id="PS01039">
    <property type="entry name" value="SBP_BACTERIAL_3"/>
    <property type="match status" value="1"/>
</dbReference>
<feature type="domain" description="Ionotropic glutamate receptor C-terminal" evidence="6">
    <location>
        <begin position="46"/>
        <end position="262"/>
    </location>
</feature>
<accession>F6DRH6</accession>
<dbReference type="InterPro" id="IPR018313">
    <property type="entry name" value="SBP_3_CS"/>
</dbReference>
<comment type="subcellular location">
    <subcellularLocation>
        <location evidence="1">Cell envelope</location>
    </subcellularLocation>
</comment>
<protein>
    <submittedName>
        <fullName evidence="7">Extracellular solute-binding protein family 3</fullName>
    </submittedName>
</protein>
<organism evidence="7 8">
    <name type="scientific">Desulforamulus ruminis (strain ATCC 23193 / DSM 2154 / NCIMB 8452 / DL)</name>
    <name type="common">Desulfotomaculum ruminis</name>
    <dbReference type="NCBI Taxonomy" id="696281"/>
    <lineage>
        <taxon>Bacteria</taxon>
        <taxon>Bacillati</taxon>
        <taxon>Bacillota</taxon>
        <taxon>Clostridia</taxon>
        <taxon>Eubacteriales</taxon>
        <taxon>Peptococcaceae</taxon>
        <taxon>Desulforamulus</taxon>
    </lineage>
</organism>
<dbReference type="PANTHER" id="PTHR35936:SF34">
    <property type="entry name" value="ABC TRANSPORTER EXTRACELLULAR-BINDING PROTEIN YCKB-RELATED"/>
    <property type="match status" value="1"/>
</dbReference>
<keyword evidence="8" id="KW-1185">Reference proteome</keyword>
<dbReference type="AlphaFoldDB" id="F6DRH6"/>
<evidence type="ECO:0000256" key="1">
    <source>
        <dbReference type="ARBA" id="ARBA00004196"/>
    </source>
</evidence>
<evidence type="ECO:0000256" key="4">
    <source>
        <dbReference type="RuleBase" id="RU003744"/>
    </source>
</evidence>
<dbReference type="PANTHER" id="PTHR35936">
    <property type="entry name" value="MEMBRANE-BOUND LYTIC MUREIN TRANSGLYCOSYLASE F"/>
    <property type="match status" value="1"/>
</dbReference>
<dbReference type="KEGG" id="dru:Desru_0442"/>
<evidence type="ECO:0000259" key="6">
    <source>
        <dbReference type="SMART" id="SM00079"/>
    </source>
</evidence>
<dbReference type="SMART" id="SM00062">
    <property type="entry name" value="PBPb"/>
    <property type="match status" value="1"/>
</dbReference>
<evidence type="ECO:0000256" key="3">
    <source>
        <dbReference type="ARBA" id="ARBA00022729"/>
    </source>
</evidence>
<keyword evidence="3" id="KW-0732">Signal</keyword>
<feature type="domain" description="Solute-binding protein family 3/N-terminal" evidence="5">
    <location>
        <begin position="46"/>
        <end position="263"/>
    </location>
</feature>
<dbReference type="CDD" id="cd13713">
    <property type="entry name" value="PBP2_Cystine_like_1"/>
    <property type="match status" value="1"/>
</dbReference>
<comment type="similarity">
    <text evidence="2 4">Belongs to the bacterial solute-binding protein 3 family.</text>
</comment>
<dbReference type="STRING" id="696281.Desru_0442"/>
<dbReference type="Pfam" id="PF00497">
    <property type="entry name" value="SBP_bac_3"/>
    <property type="match status" value="1"/>
</dbReference>
<evidence type="ECO:0000256" key="2">
    <source>
        <dbReference type="ARBA" id="ARBA00010333"/>
    </source>
</evidence>
<reference evidence="7 8" key="2">
    <citation type="journal article" date="2012" name="Stand. Genomic Sci.">
        <title>Complete genome sequence of the sulfate-reducing firmicute Desulfotomaculum ruminis type strain (DL(T)).</title>
        <authorList>
            <person name="Spring S."/>
            <person name="Visser M."/>
            <person name="Lu M."/>
            <person name="Copeland A."/>
            <person name="Lapidus A."/>
            <person name="Lucas S."/>
            <person name="Cheng J.F."/>
            <person name="Han C."/>
            <person name="Tapia R."/>
            <person name="Goodwin L.A."/>
            <person name="Pitluck S."/>
            <person name="Ivanova N."/>
            <person name="Land M."/>
            <person name="Hauser L."/>
            <person name="Larimer F."/>
            <person name="Rohde M."/>
            <person name="Goker M."/>
            <person name="Detter J.C."/>
            <person name="Kyrpides N.C."/>
            <person name="Woyke T."/>
            <person name="Schaap P.J."/>
            <person name="Plugge C.M."/>
            <person name="Muyzer G."/>
            <person name="Kuever J."/>
            <person name="Pereira I.A."/>
            <person name="Parshina S.N."/>
            <person name="Bernier-Latmani R."/>
            <person name="Stams A.J."/>
            <person name="Klenk H.P."/>
        </authorList>
    </citation>
    <scope>NUCLEOTIDE SEQUENCE [LARGE SCALE GENOMIC DNA]</scope>
    <source>
        <strain evidence="8">ATCC 23193 / DSM 2154 / NCIB 8452 / DL</strain>
    </source>
</reference>
<dbReference type="RefSeq" id="WP_013840505.1">
    <property type="nucleotide sequence ID" value="NC_015589.1"/>
</dbReference>
<dbReference type="OrthoDB" id="9774451at2"/>
<name>F6DRH6_DESRL</name>
<dbReference type="InterPro" id="IPR001638">
    <property type="entry name" value="Solute-binding_3/MltF_N"/>
</dbReference>
<dbReference type="HOGENOM" id="CLU_019602_18_5_9"/>